<comment type="similarity">
    <text evidence="5">Belongs to the WD repeat MORG1 family.</text>
</comment>
<dbReference type="AlphaFoldDB" id="A0A6A5W6K6"/>
<keyword evidence="3 6" id="KW-0853">WD repeat</keyword>
<evidence type="ECO:0000256" key="5">
    <source>
        <dbReference type="ARBA" id="ARBA00038145"/>
    </source>
</evidence>
<evidence type="ECO:0000256" key="2">
    <source>
        <dbReference type="ARBA" id="ARBA00022490"/>
    </source>
</evidence>
<evidence type="ECO:0000313" key="8">
    <source>
        <dbReference type="Proteomes" id="UP000799779"/>
    </source>
</evidence>
<sequence length="328" mass="35615">MAPFPTRPIARLFCPTSHSCIINCLSYSSDAALHILTGSSDRTIRLYNPSKAPLSSEYRNAGLVKEYEAHGYEVLSIAVAQDNAKFCSTGGDKSVFLWDTMSGQTIRRWSGHGGRVNTCSFGAGDTVIVTGSYDGTVKIWDCKSNDYKPIMTFSDAKDSISDLCVVGAEIVTGSVDGRVRSYDIRSGNCTVDVIGHSITSVAVTKAGTEMLVSTLDSGLRLMDRGNGQLMREYRDAGFVNEEFRSKSAFGSNESVVMGGSDDGIVYVWDLEDGEVLHRFKHSTMQKMRTKENDKKTGKNDIVSAVAFCPTRNEWASAGGDGNVVVWGL</sequence>
<dbReference type="EMBL" id="ML977618">
    <property type="protein sequence ID" value="KAF1996977.1"/>
    <property type="molecule type" value="Genomic_DNA"/>
</dbReference>
<dbReference type="PRINTS" id="PR00320">
    <property type="entry name" value="GPROTEINBRPT"/>
</dbReference>
<accession>A0A6A5W6K6</accession>
<dbReference type="GO" id="GO:0005737">
    <property type="term" value="C:cytoplasm"/>
    <property type="evidence" value="ECO:0007669"/>
    <property type="project" value="UniProtKB-SubCell"/>
</dbReference>
<protein>
    <submittedName>
        <fullName evidence="7">WD40 repeat-like protein</fullName>
    </submittedName>
</protein>
<dbReference type="Pfam" id="PF00400">
    <property type="entry name" value="WD40"/>
    <property type="match status" value="4"/>
</dbReference>
<feature type="repeat" description="WD" evidence="6">
    <location>
        <begin position="109"/>
        <end position="141"/>
    </location>
</feature>
<dbReference type="GO" id="GO:0071013">
    <property type="term" value="C:catalytic step 2 spliceosome"/>
    <property type="evidence" value="ECO:0007669"/>
    <property type="project" value="TreeGrafter"/>
</dbReference>
<dbReference type="InterPro" id="IPR020472">
    <property type="entry name" value="WD40_PAC1"/>
</dbReference>
<dbReference type="PROSITE" id="PS50082">
    <property type="entry name" value="WD_REPEATS_2"/>
    <property type="match status" value="5"/>
</dbReference>
<dbReference type="InterPro" id="IPR001680">
    <property type="entry name" value="WD40_rpt"/>
</dbReference>
<dbReference type="OrthoDB" id="1068471at2759"/>
<dbReference type="SMART" id="SM00320">
    <property type="entry name" value="WD40"/>
    <property type="match status" value="7"/>
</dbReference>
<dbReference type="PROSITE" id="PS50294">
    <property type="entry name" value="WD_REPEATS_REGION"/>
    <property type="match status" value="3"/>
</dbReference>
<comment type="subcellular location">
    <subcellularLocation>
        <location evidence="1">Cytoplasm</location>
    </subcellularLocation>
</comment>
<feature type="repeat" description="WD" evidence="6">
    <location>
        <begin position="15"/>
        <end position="48"/>
    </location>
</feature>
<gene>
    <name evidence="7" type="ORF">P154DRAFT_525160</name>
</gene>
<dbReference type="PANTHER" id="PTHR22842:SF3">
    <property type="entry name" value="WD REPEAT DOMAIN-CONTAINING PROTEIN 83"/>
    <property type="match status" value="1"/>
</dbReference>
<feature type="repeat" description="WD" evidence="6">
    <location>
        <begin position="295"/>
        <end position="328"/>
    </location>
</feature>
<dbReference type="PANTHER" id="PTHR22842">
    <property type="entry name" value="WD40 REPEAT PROTEIN"/>
    <property type="match status" value="1"/>
</dbReference>
<evidence type="ECO:0000256" key="3">
    <source>
        <dbReference type="ARBA" id="ARBA00022574"/>
    </source>
</evidence>
<evidence type="ECO:0000256" key="4">
    <source>
        <dbReference type="ARBA" id="ARBA00022737"/>
    </source>
</evidence>
<feature type="repeat" description="WD" evidence="6">
    <location>
        <begin position="248"/>
        <end position="278"/>
    </location>
</feature>
<keyword evidence="4" id="KW-0677">Repeat</keyword>
<keyword evidence="8" id="KW-1185">Reference proteome</keyword>
<evidence type="ECO:0000256" key="1">
    <source>
        <dbReference type="ARBA" id="ARBA00004496"/>
    </source>
</evidence>
<proteinExistence type="inferred from homology"/>
<dbReference type="InterPro" id="IPR015943">
    <property type="entry name" value="WD40/YVTN_repeat-like_dom_sf"/>
</dbReference>
<evidence type="ECO:0000313" key="7">
    <source>
        <dbReference type="EMBL" id="KAF1996977.1"/>
    </source>
</evidence>
<dbReference type="InterPro" id="IPR051980">
    <property type="entry name" value="WD_repeat_MORG1"/>
</dbReference>
<keyword evidence="2" id="KW-0963">Cytoplasm</keyword>
<feature type="repeat" description="WD" evidence="6">
    <location>
        <begin position="67"/>
        <end position="108"/>
    </location>
</feature>
<dbReference type="SUPFAM" id="SSF50978">
    <property type="entry name" value="WD40 repeat-like"/>
    <property type="match status" value="1"/>
</dbReference>
<dbReference type="Proteomes" id="UP000799779">
    <property type="component" value="Unassembled WGS sequence"/>
</dbReference>
<dbReference type="GO" id="GO:0000398">
    <property type="term" value="P:mRNA splicing, via spliceosome"/>
    <property type="evidence" value="ECO:0007669"/>
    <property type="project" value="TreeGrafter"/>
</dbReference>
<dbReference type="Gene3D" id="2.130.10.10">
    <property type="entry name" value="YVTN repeat-like/Quinoprotein amine dehydrogenase"/>
    <property type="match status" value="1"/>
</dbReference>
<name>A0A6A5W6K6_9PLEO</name>
<dbReference type="CDD" id="cd00200">
    <property type="entry name" value="WD40"/>
    <property type="match status" value="1"/>
</dbReference>
<evidence type="ECO:0000256" key="6">
    <source>
        <dbReference type="PROSITE-ProRule" id="PRU00221"/>
    </source>
</evidence>
<organism evidence="7 8">
    <name type="scientific">Amniculicola lignicola CBS 123094</name>
    <dbReference type="NCBI Taxonomy" id="1392246"/>
    <lineage>
        <taxon>Eukaryota</taxon>
        <taxon>Fungi</taxon>
        <taxon>Dikarya</taxon>
        <taxon>Ascomycota</taxon>
        <taxon>Pezizomycotina</taxon>
        <taxon>Dothideomycetes</taxon>
        <taxon>Pleosporomycetidae</taxon>
        <taxon>Pleosporales</taxon>
        <taxon>Amniculicolaceae</taxon>
        <taxon>Amniculicola</taxon>
    </lineage>
</organism>
<reference evidence="7" key="1">
    <citation type="journal article" date="2020" name="Stud. Mycol.">
        <title>101 Dothideomycetes genomes: a test case for predicting lifestyles and emergence of pathogens.</title>
        <authorList>
            <person name="Haridas S."/>
            <person name="Albert R."/>
            <person name="Binder M."/>
            <person name="Bloem J."/>
            <person name="Labutti K."/>
            <person name="Salamov A."/>
            <person name="Andreopoulos B."/>
            <person name="Baker S."/>
            <person name="Barry K."/>
            <person name="Bills G."/>
            <person name="Bluhm B."/>
            <person name="Cannon C."/>
            <person name="Castanera R."/>
            <person name="Culley D."/>
            <person name="Daum C."/>
            <person name="Ezra D."/>
            <person name="Gonzalez J."/>
            <person name="Henrissat B."/>
            <person name="Kuo A."/>
            <person name="Liang C."/>
            <person name="Lipzen A."/>
            <person name="Lutzoni F."/>
            <person name="Magnuson J."/>
            <person name="Mondo S."/>
            <person name="Nolan M."/>
            <person name="Ohm R."/>
            <person name="Pangilinan J."/>
            <person name="Park H.-J."/>
            <person name="Ramirez L."/>
            <person name="Alfaro M."/>
            <person name="Sun H."/>
            <person name="Tritt A."/>
            <person name="Yoshinaga Y."/>
            <person name="Zwiers L.-H."/>
            <person name="Turgeon B."/>
            <person name="Goodwin S."/>
            <person name="Spatafora J."/>
            <person name="Crous P."/>
            <person name="Grigoriev I."/>
        </authorList>
    </citation>
    <scope>NUCLEOTIDE SEQUENCE</scope>
    <source>
        <strain evidence="7">CBS 123094</strain>
    </source>
</reference>
<dbReference type="InterPro" id="IPR036322">
    <property type="entry name" value="WD40_repeat_dom_sf"/>
</dbReference>